<dbReference type="OrthoDB" id="4485682at2759"/>
<reference evidence="1" key="1">
    <citation type="submission" date="2019-04" db="EMBL/GenBank/DDBJ databases">
        <title>Sequencing of skin fungus with MAO and IRED activity.</title>
        <authorList>
            <person name="Marsaioli A.J."/>
            <person name="Bonatto J.M.C."/>
            <person name="Reis Junior O."/>
        </authorList>
    </citation>
    <scope>NUCLEOTIDE SEQUENCE</scope>
    <source>
        <strain evidence="1">30M1</strain>
    </source>
</reference>
<dbReference type="PANTHER" id="PTHR37535:SF2">
    <property type="entry name" value="FINGER DOMAIN PROTEIN, PUTATIVE (AFU_ORTHOLOGUE AFUA_6G09300)-RELATED"/>
    <property type="match status" value="1"/>
</dbReference>
<name>A0A9P4W611_CURKU</name>
<dbReference type="Proteomes" id="UP000801428">
    <property type="component" value="Unassembled WGS sequence"/>
</dbReference>
<comment type="caution">
    <text evidence="1">The sequence shown here is derived from an EMBL/GenBank/DDBJ whole genome shotgun (WGS) entry which is preliminary data.</text>
</comment>
<evidence type="ECO:0000313" key="2">
    <source>
        <dbReference type="Proteomes" id="UP000801428"/>
    </source>
</evidence>
<dbReference type="AlphaFoldDB" id="A0A9P4W611"/>
<dbReference type="InterPro" id="IPR021842">
    <property type="entry name" value="DUF3435"/>
</dbReference>
<sequence>MFLRVYRKLVGEDMDTEMARRTLVLTVWLAREYGLSHTPREKPPMDALDVLEITQTALTTVEKNFQVGRYRIQTCFFIQGGFITANRPEALLKLRYRDIKVTVLRHPKNGPHNILLEWTYEFTKSFLGPKAPNTFPIPEILFDPSLVLSPHVFLLGLMFADDAFSIPGLTPERLFQLDIRPECNALDVPIREEMADLCIFRRYQKTATKRAMTNEQLPYHVLKAHMKDIGEITGFKDVARPYCLRYGAANAFDKDGNTSVDLRNLIMKHANTDVFLNHYLSRRITTDAQAVVRGLTPQEDIMQAACRMSRWIDPDRPRVLTPKQSQSVNQDPKIKMLLQQRDKIERKRSPEEYKKLQRSIRNERQALRYKLRARIRREYDKKQAKSDIERQLSGEKFAEKIKVDLGRSDYQTPQHQKLIESVMSLPGSSLSEEIKRRSSAIQAVAEYCQFEEGKISKNRSQIIRKSTKMQEAIDLDELALETAREELTRERRPLICFMCYGNEKLAIKDRTQRFTSSGNVTRHFRNRHLDKLEDGVSVNCEMCSIHLQGKMELQRHAFDVHGTVS</sequence>
<gene>
    <name evidence="1" type="ORF">E8E13_001617</name>
</gene>
<dbReference type="EMBL" id="SWKU01000048">
    <property type="protein sequence ID" value="KAF2993759.1"/>
    <property type="molecule type" value="Genomic_DNA"/>
</dbReference>
<keyword evidence="2" id="KW-1185">Reference proteome</keyword>
<proteinExistence type="predicted"/>
<protein>
    <recommendedName>
        <fullName evidence="3">C2H2-type domain-containing protein</fullName>
    </recommendedName>
</protein>
<evidence type="ECO:0008006" key="3">
    <source>
        <dbReference type="Google" id="ProtNLM"/>
    </source>
</evidence>
<dbReference type="Pfam" id="PF11917">
    <property type="entry name" value="DUF3435"/>
    <property type="match status" value="1"/>
</dbReference>
<dbReference type="PANTHER" id="PTHR37535">
    <property type="entry name" value="FLUG DOMAIN PROTEIN"/>
    <property type="match status" value="1"/>
</dbReference>
<evidence type="ECO:0000313" key="1">
    <source>
        <dbReference type="EMBL" id="KAF2993759.1"/>
    </source>
</evidence>
<accession>A0A9P4W611</accession>
<organism evidence="1 2">
    <name type="scientific">Curvularia kusanoi</name>
    <name type="common">Cochliobolus kusanoi</name>
    <dbReference type="NCBI Taxonomy" id="90978"/>
    <lineage>
        <taxon>Eukaryota</taxon>
        <taxon>Fungi</taxon>
        <taxon>Dikarya</taxon>
        <taxon>Ascomycota</taxon>
        <taxon>Pezizomycotina</taxon>
        <taxon>Dothideomycetes</taxon>
        <taxon>Pleosporomycetidae</taxon>
        <taxon>Pleosporales</taxon>
        <taxon>Pleosporineae</taxon>
        <taxon>Pleosporaceae</taxon>
        <taxon>Curvularia</taxon>
    </lineage>
</organism>